<sequence length="82" mass="9116">MINNGSIILIHIEGVEPSESTLGNTRRGSGHFLSLAVTKTFSKIAFRQLTFSCPTGHSWQGKDPAFHRRSRTTNPHRGTRDP</sequence>
<evidence type="ECO:0000256" key="1">
    <source>
        <dbReference type="SAM" id="MobiDB-lite"/>
    </source>
</evidence>
<evidence type="ECO:0000313" key="3">
    <source>
        <dbReference type="Proteomes" id="UP000007174"/>
    </source>
</evidence>
<accession>H1W5P0</accession>
<dbReference type="HOGENOM" id="CLU_2558197_0_0_1"/>
<protein>
    <submittedName>
        <fullName evidence="2">Uncharacterized protein</fullName>
    </submittedName>
</protein>
<dbReference type="AlphaFoldDB" id="H1W5P0"/>
<name>H1W5P0_COLHI</name>
<organism evidence="2 3">
    <name type="scientific">Colletotrichum higginsianum (strain IMI 349063)</name>
    <name type="common">Crucifer anthracnose fungus</name>
    <dbReference type="NCBI Taxonomy" id="759273"/>
    <lineage>
        <taxon>Eukaryota</taxon>
        <taxon>Fungi</taxon>
        <taxon>Dikarya</taxon>
        <taxon>Ascomycota</taxon>
        <taxon>Pezizomycotina</taxon>
        <taxon>Sordariomycetes</taxon>
        <taxon>Hypocreomycetidae</taxon>
        <taxon>Glomerellales</taxon>
        <taxon>Glomerellaceae</taxon>
        <taxon>Colletotrichum</taxon>
        <taxon>Colletotrichum destructivum species complex</taxon>
    </lineage>
</organism>
<reference evidence="3" key="1">
    <citation type="journal article" date="2012" name="Nat. Genet.">
        <title>Lifestyle transitions in plant pathogenic Colletotrichum fungi deciphered by genome and transcriptome analyses.</title>
        <authorList>
            <person name="O'Connell R.J."/>
            <person name="Thon M.R."/>
            <person name="Hacquard S."/>
            <person name="Amyotte S.G."/>
            <person name="Kleemann J."/>
            <person name="Torres M.F."/>
            <person name="Damm U."/>
            <person name="Buiate E.A."/>
            <person name="Epstein L."/>
            <person name="Alkan N."/>
            <person name="Altmueller J."/>
            <person name="Alvarado-Balderrama L."/>
            <person name="Bauser C.A."/>
            <person name="Becker C."/>
            <person name="Birren B.W."/>
            <person name="Chen Z."/>
            <person name="Choi J."/>
            <person name="Crouch J.A."/>
            <person name="Duvick J.P."/>
            <person name="Farman M.A."/>
            <person name="Gan P."/>
            <person name="Heiman D."/>
            <person name="Henrissat B."/>
            <person name="Howard R.J."/>
            <person name="Kabbage M."/>
            <person name="Koch C."/>
            <person name="Kracher B."/>
            <person name="Kubo Y."/>
            <person name="Law A.D."/>
            <person name="Lebrun M.-H."/>
            <person name="Lee Y.-H."/>
            <person name="Miyara I."/>
            <person name="Moore N."/>
            <person name="Neumann U."/>
            <person name="Nordstroem K."/>
            <person name="Panaccione D.G."/>
            <person name="Panstruga R."/>
            <person name="Place M."/>
            <person name="Proctor R.H."/>
            <person name="Prusky D."/>
            <person name="Rech G."/>
            <person name="Reinhardt R."/>
            <person name="Rollins J.A."/>
            <person name="Rounsley S."/>
            <person name="Schardl C.L."/>
            <person name="Schwartz D.C."/>
            <person name="Shenoy N."/>
            <person name="Shirasu K."/>
            <person name="Sikhakolli U.R."/>
            <person name="Stueber K."/>
            <person name="Sukno S.A."/>
            <person name="Sweigard J.A."/>
            <person name="Takano Y."/>
            <person name="Takahara H."/>
            <person name="Trail F."/>
            <person name="van der Does H.C."/>
            <person name="Voll L.M."/>
            <person name="Will I."/>
            <person name="Young S."/>
            <person name="Zeng Q."/>
            <person name="Zhang J."/>
            <person name="Zhou S."/>
            <person name="Dickman M.B."/>
            <person name="Schulze-Lefert P."/>
            <person name="Ver Loren van Themaat E."/>
            <person name="Ma L.-J."/>
            <person name="Vaillancourt L.J."/>
        </authorList>
    </citation>
    <scope>NUCLEOTIDE SEQUENCE [LARGE SCALE GENOMIC DNA]</scope>
    <source>
        <strain evidence="3">IMI 349063</strain>
    </source>
</reference>
<gene>
    <name evidence="2" type="ORF">CH063_16042</name>
</gene>
<proteinExistence type="predicted"/>
<dbReference type="Proteomes" id="UP000007174">
    <property type="component" value="Unassembled WGS sequence"/>
</dbReference>
<evidence type="ECO:0000313" key="2">
    <source>
        <dbReference type="EMBL" id="CCF47804.1"/>
    </source>
</evidence>
<feature type="region of interest" description="Disordered" evidence="1">
    <location>
        <begin position="55"/>
        <end position="82"/>
    </location>
</feature>
<dbReference type="EMBL" id="CACQ02010166">
    <property type="protein sequence ID" value="CCF47804.1"/>
    <property type="molecule type" value="Genomic_DNA"/>
</dbReference>